<dbReference type="HOGENOM" id="CLU_094875_1_1_11"/>
<dbReference type="CDD" id="cd00002">
    <property type="entry name" value="YbaK_deacylase"/>
    <property type="match status" value="1"/>
</dbReference>
<keyword evidence="7" id="KW-1185">Reference proteome</keyword>
<dbReference type="GO" id="GO:0002161">
    <property type="term" value="F:aminoacyl-tRNA deacylase activity"/>
    <property type="evidence" value="ECO:0007669"/>
    <property type="project" value="InterPro"/>
</dbReference>
<dbReference type="PANTHER" id="PTHR30411:SF0">
    <property type="entry name" value="CYS-TRNA(PRO)_CYS-TRNA(CYS) DEACYLASE YBAK"/>
    <property type="match status" value="1"/>
</dbReference>
<protein>
    <recommendedName>
        <fullName evidence="4">Cys-tRNA(Pro)/Cys-tRNA(Cys) deacylase</fullName>
        <ecNumber evidence="4">4.2.-.-</ecNumber>
    </recommendedName>
</protein>
<keyword evidence="2 4" id="KW-0648">Protein biosynthesis</keyword>
<dbReference type="STRING" id="1121362.A605_03800"/>
<dbReference type="GO" id="GO:0016829">
    <property type="term" value="F:lyase activity"/>
    <property type="evidence" value="ECO:0007669"/>
    <property type="project" value="UniProtKB-KW"/>
</dbReference>
<evidence type="ECO:0000256" key="4">
    <source>
        <dbReference type="PIRNR" id="PIRNR006181"/>
    </source>
</evidence>
<gene>
    <name evidence="6" type="ORF">A605_03800</name>
</gene>
<evidence type="ECO:0000256" key="2">
    <source>
        <dbReference type="ARBA" id="ARBA00022917"/>
    </source>
</evidence>
<evidence type="ECO:0000256" key="3">
    <source>
        <dbReference type="ARBA" id="ARBA00023239"/>
    </source>
</evidence>
<sequence length="164" mass="17083">MSDMRKKKRTTAPTAAVQTLIDAAVAHRLRRFEAGDGNFGEHAAMVLDVDPALLLKTLVVQLPSGPAVCCVPVTGRLSLKKAAAGFGVRKAVMADPRDAERATGYVTGGISPVGQRSLLPTLIDSSMAGAPVVYVSGGRRGLEIELSADDLAAVTRGRFVELAG</sequence>
<dbReference type="SUPFAM" id="SSF55826">
    <property type="entry name" value="YbaK/ProRS associated domain"/>
    <property type="match status" value="1"/>
</dbReference>
<dbReference type="AlphaFoldDB" id="M1P523"/>
<dbReference type="PIRSF" id="PIRSF006181">
    <property type="entry name" value="EbsC_YbaK"/>
    <property type="match status" value="1"/>
</dbReference>
<dbReference type="PATRIC" id="fig|1121362.3.peg.764"/>
<dbReference type="InterPro" id="IPR007214">
    <property type="entry name" value="YbaK/aa-tRNA-synth-assoc-dom"/>
</dbReference>
<evidence type="ECO:0000256" key="1">
    <source>
        <dbReference type="ARBA" id="ARBA00009798"/>
    </source>
</evidence>
<dbReference type="InterPro" id="IPR004369">
    <property type="entry name" value="Prolyl-tRNA_editing_YbaK/EbsC"/>
</dbReference>
<comment type="similarity">
    <text evidence="1 4">Belongs to the prolyl-tRNA editing family. YbaK/EbsC subfamily.</text>
</comment>
<dbReference type="InterPro" id="IPR036754">
    <property type="entry name" value="YbaK/aa-tRNA-synt-asso_dom_sf"/>
</dbReference>
<dbReference type="PANTHER" id="PTHR30411">
    <property type="entry name" value="CYTOPLASMIC PROTEIN"/>
    <property type="match status" value="1"/>
</dbReference>
<evidence type="ECO:0000313" key="7">
    <source>
        <dbReference type="Proteomes" id="UP000011723"/>
    </source>
</evidence>
<dbReference type="EC" id="4.2.-.-" evidence="4"/>
<evidence type="ECO:0000313" key="6">
    <source>
        <dbReference type="EMBL" id="AGF71771.1"/>
    </source>
</evidence>
<name>M1P523_9CORY</name>
<dbReference type="EMBL" id="CP003697">
    <property type="protein sequence ID" value="AGF71771.1"/>
    <property type="molecule type" value="Genomic_DNA"/>
</dbReference>
<dbReference type="eggNOG" id="COG2606">
    <property type="taxonomic scope" value="Bacteria"/>
</dbReference>
<keyword evidence="3 4" id="KW-0456">Lyase</keyword>
<proteinExistence type="inferred from homology"/>
<dbReference type="Pfam" id="PF04073">
    <property type="entry name" value="tRNA_edit"/>
    <property type="match status" value="1"/>
</dbReference>
<dbReference type="Gene3D" id="3.90.960.10">
    <property type="entry name" value="YbaK/aminoacyl-tRNA synthetase-associated domain"/>
    <property type="match status" value="1"/>
</dbReference>
<organism evidence="6 7">
    <name type="scientific">Corynebacterium halotolerans YIM 70093 = DSM 44683</name>
    <dbReference type="NCBI Taxonomy" id="1121362"/>
    <lineage>
        <taxon>Bacteria</taxon>
        <taxon>Bacillati</taxon>
        <taxon>Actinomycetota</taxon>
        <taxon>Actinomycetes</taxon>
        <taxon>Mycobacteriales</taxon>
        <taxon>Corynebacteriaceae</taxon>
        <taxon>Corynebacterium</taxon>
    </lineage>
</organism>
<evidence type="ECO:0000259" key="5">
    <source>
        <dbReference type="Pfam" id="PF04073"/>
    </source>
</evidence>
<dbReference type="KEGG" id="chn:A605_03800"/>
<accession>M1P523</accession>
<dbReference type="Proteomes" id="UP000011723">
    <property type="component" value="Chromosome"/>
</dbReference>
<reference evidence="6 7" key="1">
    <citation type="journal article" date="2012" name="Stand. Genomic Sci.">
        <title>Genome sequence of the halotolerant bacterium Corynebacterium halotolerans type strain YIM 70093(T) (= DSM 44683(T)).</title>
        <authorList>
            <person name="Ruckert C."/>
            <person name="Albersmeier A."/>
            <person name="Al-Dilaimi A."/>
            <person name="Niehaus K."/>
            <person name="Szczepanowski R."/>
            <person name="Kalinowski J."/>
        </authorList>
    </citation>
    <scope>NUCLEOTIDE SEQUENCE [LARGE SCALE GENOMIC DNA]</scope>
    <source>
        <strain evidence="6">YIM 70093</strain>
    </source>
</reference>
<feature type="domain" description="YbaK/aminoacyl-tRNA synthetase-associated" evidence="5">
    <location>
        <begin position="41"/>
        <end position="152"/>
    </location>
</feature>
<dbReference type="GO" id="GO:0006412">
    <property type="term" value="P:translation"/>
    <property type="evidence" value="ECO:0007669"/>
    <property type="project" value="UniProtKB-KW"/>
</dbReference>